<dbReference type="AlphaFoldDB" id="A0A9D4BLZ9"/>
<keyword evidence="1" id="KW-0732">Signal</keyword>
<feature type="chain" id="PRO_5038979192" description="Glutathione peroxidase" evidence="1">
    <location>
        <begin position="23"/>
        <end position="71"/>
    </location>
</feature>
<protein>
    <recommendedName>
        <fullName evidence="4">Glutathione peroxidase</fullName>
    </recommendedName>
</protein>
<dbReference type="EMBL" id="JAIWYP010000015">
    <property type="protein sequence ID" value="KAH3699933.1"/>
    <property type="molecule type" value="Genomic_DNA"/>
</dbReference>
<reference evidence="2" key="1">
    <citation type="journal article" date="2019" name="bioRxiv">
        <title>The Genome of the Zebra Mussel, Dreissena polymorpha: A Resource for Invasive Species Research.</title>
        <authorList>
            <person name="McCartney M.A."/>
            <person name="Auch B."/>
            <person name="Kono T."/>
            <person name="Mallez S."/>
            <person name="Zhang Y."/>
            <person name="Obille A."/>
            <person name="Becker A."/>
            <person name="Abrahante J.E."/>
            <person name="Garbe J."/>
            <person name="Badalamenti J.P."/>
            <person name="Herman A."/>
            <person name="Mangelson H."/>
            <person name="Liachko I."/>
            <person name="Sullivan S."/>
            <person name="Sone E.D."/>
            <person name="Koren S."/>
            <person name="Silverstein K.A.T."/>
            <person name="Beckman K.B."/>
            <person name="Gohl D.M."/>
        </authorList>
    </citation>
    <scope>NUCLEOTIDE SEQUENCE</scope>
    <source>
        <strain evidence="2">Duluth1</strain>
        <tissue evidence="2">Whole animal</tissue>
    </source>
</reference>
<name>A0A9D4BLZ9_DREPO</name>
<sequence>MRGDGVVSTLVWLAAVVGSVVSSDTPRQACRTPTNNQSIFDFSIRNVYDNATIDLSQFRGNLTLVVNVATY</sequence>
<evidence type="ECO:0000256" key="1">
    <source>
        <dbReference type="SAM" id="SignalP"/>
    </source>
</evidence>
<dbReference type="Proteomes" id="UP000828390">
    <property type="component" value="Unassembled WGS sequence"/>
</dbReference>
<proteinExistence type="predicted"/>
<comment type="caution">
    <text evidence="2">The sequence shown here is derived from an EMBL/GenBank/DDBJ whole genome shotgun (WGS) entry which is preliminary data.</text>
</comment>
<organism evidence="2 3">
    <name type="scientific">Dreissena polymorpha</name>
    <name type="common">Zebra mussel</name>
    <name type="synonym">Mytilus polymorpha</name>
    <dbReference type="NCBI Taxonomy" id="45954"/>
    <lineage>
        <taxon>Eukaryota</taxon>
        <taxon>Metazoa</taxon>
        <taxon>Spiralia</taxon>
        <taxon>Lophotrochozoa</taxon>
        <taxon>Mollusca</taxon>
        <taxon>Bivalvia</taxon>
        <taxon>Autobranchia</taxon>
        <taxon>Heteroconchia</taxon>
        <taxon>Euheterodonta</taxon>
        <taxon>Imparidentia</taxon>
        <taxon>Neoheterodontei</taxon>
        <taxon>Myida</taxon>
        <taxon>Dreissenoidea</taxon>
        <taxon>Dreissenidae</taxon>
        <taxon>Dreissena</taxon>
    </lineage>
</organism>
<evidence type="ECO:0008006" key="4">
    <source>
        <dbReference type="Google" id="ProtNLM"/>
    </source>
</evidence>
<evidence type="ECO:0000313" key="2">
    <source>
        <dbReference type="EMBL" id="KAH3699933.1"/>
    </source>
</evidence>
<keyword evidence="3" id="KW-1185">Reference proteome</keyword>
<dbReference type="Gene3D" id="3.40.30.10">
    <property type="entry name" value="Glutaredoxin"/>
    <property type="match status" value="1"/>
</dbReference>
<accession>A0A9D4BLZ9</accession>
<reference evidence="2" key="2">
    <citation type="submission" date="2020-11" db="EMBL/GenBank/DDBJ databases">
        <authorList>
            <person name="McCartney M.A."/>
            <person name="Auch B."/>
            <person name="Kono T."/>
            <person name="Mallez S."/>
            <person name="Becker A."/>
            <person name="Gohl D.M."/>
            <person name="Silverstein K.A.T."/>
            <person name="Koren S."/>
            <person name="Bechman K.B."/>
            <person name="Herman A."/>
            <person name="Abrahante J.E."/>
            <person name="Garbe J."/>
        </authorList>
    </citation>
    <scope>NUCLEOTIDE SEQUENCE</scope>
    <source>
        <strain evidence="2">Duluth1</strain>
        <tissue evidence="2">Whole animal</tissue>
    </source>
</reference>
<gene>
    <name evidence="2" type="ORF">DPMN_074894</name>
</gene>
<feature type="signal peptide" evidence="1">
    <location>
        <begin position="1"/>
        <end position="22"/>
    </location>
</feature>
<dbReference type="InterPro" id="IPR036249">
    <property type="entry name" value="Thioredoxin-like_sf"/>
</dbReference>
<evidence type="ECO:0000313" key="3">
    <source>
        <dbReference type="Proteomes" id="UP000828390"/>
    </source>
</evidence>
<dbReference type="SUPFAM" id="SSF52833">
    <property type="entry name" value="Thioredoxin-like"/>
    <property type="match status" value="1"/>
</dbReference>